<dbReference type="Proteomes" id="UP000729701">
    <property type="component" value="Unassembled WGS sequence"/>
</dbReference>
<name>A0A951UUE9_9CYAN</name>
<reference evidence="1" key="2">
    <citation type="journal article" date="2022" name="Microbiol. Resour. Announc.">
        <title>Metagenome Sequencing to Explore Phylogenomics of Terrestrial Cyanobacteria.</title>
        <authorList>
            <person name="Ward R.D."/>
            <person name="Stajich J.E."/>
            <person name="Johansen J.R."/>
            <person name="Huntemann M."/>
            <person name="Clum A."/>
            <person name="Foster B."/>
            <person name="Foster B."/>
            <person name="Roux S."/>
            <person name="Palaniappan K."/>
            <person name="Varghese N."/>
            <person name="Mukherjee S."/>
            <person name="Reddy T.B.K."/>
            <person name="Daum C."/>
            <person name="Copeland A."/>
            <person name="Chen I.A."/>
            <person name="Ivanova N.N."/>
            <person name="Kyrpides N.C."/>
            <person name="Shapiro N."/>
            <person name="Eloe-Fadrosh E.A."/>
            <person name="Pietrasiak N."/>
        </authorList>
    </citation>
    <scope>NUCLEOTIDE SEQUENCE</scope>
    <source>
        <strain evidence="1">GSE-NOS-MK-12-04C</strain>
    </source>
</reference>
<evidence type="ECO:0000313" key="1">
    <source>
        <dbReference type="EMBL" id="MBW4669717.1"/>
    </source>
</evidence>
<evidence type="ECO:0000313" key="2">
    <source>
        <dbReference type="Proteomes" id="UP000729701"/>
    </source>
</evidence>
<dbReference type="EMBL" id="JAHHGZ010000023">
    <property type="protein sequence ID" value="MBW4669717.1"/>
    <property type="molecule type" value="Genomic_DNA"/>
</dbReference>
<organism evidence="1 2">
    <name type="scientific">Cyanomargarita calcarea GSE-NOS-MK-12-04C</name>
    <dbReference type="NCBI Taxonomy" id="2839659"/>
    <lineage>
        <taxon>Bacteria</taxon>
        <taxon>Bacillati</taxon>
        <taxon>Cyanobacteriota</taxon>
        <taxon>Cyanophyceae</taxon>
        <taxon>Nostocales</taxon>
        <taxon>Cyanomargaritaceae</taxon>
        <taxon>Cyanomargarita</taxon>
    </lineage>
</organism>
<gene>
    <name evidence="1" type="ORF">KME60_20455</name>
</gene>
<protein>
    <submittedName>
        <fullName evidence="1">Uncharacterized protein</fullName>
    </submittedName>
</protein>
<comment type="caution">
    <text evidence="1">The sequence shown here is derived from an EMBL/GenBank/DDBJ whole genome shotgun (WGS) entry which is preliminary data.</text>
</comment>
<dbReference type="AlphaFoldDB" id="A0A951UUE9"/>
<reference evidence="1" key="1">
    <citation type="submission" date="2021-05" db="EMBL/GenBank/DDBJ databases">
        <authorList>
            <person name="Pietrasiak N."/>
            <person name="Ward R."/>
            <person name="Stajich J.E."/>
            <person name="Kurbessoian T."/>
        </authorList>
    </citation>
    <scope>NUCLEOTIDE SEQUENCE</scope>
    <source>
        <strain evidence="1">GSE-NOS-MK-12-04C</strain>
    </source>
</reference>
<sequence>MPQNTDLNLTNSETQAITYKNRLNSWAIARLVQGKQNEIVGRFRRRSDADGHMQLMCRMTPEANFMLVFERQQDEAAV</sequence>
<accession>A0A951UUE9</accession>
<proteinExistence type="predicted"/>